<dbReference type="InterPro" id="IPR006566">
    <property type="entry name" value="FBD"/>
</dbReference>
<feature type="domain" description="F-box" evidence="1">
    <location>
        <begin position="58"/>
        <end position="93"/>
    </location>
</feature>
<dbReference type="SUPFAM" id="SSF81383">
    <property type="entry name" value="F-box domain"/>
    <property type="match status" value="1"/>
</dbReference>
<dbReference type="OMA" id="LINFHEC"/>
<dbReference type="InterPro" id="IPR053772">
    <property type="entry name" value="At1g61320/At1g61330-like"/>
</dbReference>
<evidence type="ECO:0000313" key="2">
    <source>
        <dbReference type="EnsemblPlants" id="ORUFI12G01840.2"/>
    </source>
</evidence>
<organism evidence="2 3">
    <name type="scientific">Oryza rufipogon</name>
    <name type="common">Brownbeard rice</name>
    <name type="synonym">Asian wild rice</name>
    <dbReference type="NCBI Taxonomy" id="4529"/>
    <lineage>
        <taxon>Eukaryota</taxon>
        <taxon>Viridiplantae</taxon>
        <taxon>Streptophyta</taxon>
        <taxon>Embryophyta</taxon>
        <taxon>Tracheophyta</taxon>
        <taxon>Spermatophyta</taxon>
        <taxon>Magnoliopsida</taxon>
        <taxon>Liliopsida</taxon>
        <taxon>Poales</taxon>
        <taxon>Poaceae</taxon>
        <taxon>BOP clade</taxon>
        <taxon>Oryzoideae</taxon>
        <taxon>Oryzeae</taxon>
        <taxon>Oryzinae</taxon>
        <taxon>Oryza</taxon>
    </lineage>
</organism>
<reference evidence="3" key="1">
    <citation type="submission" date="2013-06" db="EMBL/GenBank/DDBJ databases">
        <authorList>
            <person name="Zhao Q."/>
        </authorList>
    </citation>
    <scope>NUCLEOTIDE SEQUENCE</scope>
    <source>
        <strain evidence="3">cv. W1943</strain>
    </source>
</reference>
<dbReference type="InterPro" id="IPR001810">
    <property type="entry name" value="F-box_dom"/>
</dbReference>
<dbReference type="AlphaFoldDB" id="A0A0E0RD75"/>
<evidence type="ECO:0000313" key="3">
    <source>
        <dbReference type="Proteomes" id="UP000008022"/>
    </source>
</evidence>
<dbReference type="SMART" id="SM00256">
    <property type="entry name" value="FBOX"/>
    <property type="match status" value="1"/>
</dbReference>
<dbReference type="Pfam" id="PF08387">
    <property type="entry name" value="FBD"/>
    <property type="match status" value="1"/>
</dbReference>
<reference evidence="2" key="2">
    <citation type="submission" date="2015-06" db="UniProtKB">
        <authorList>
            <consortium name="EnsemblPlants"/>
        </authorList>
    </citation>
    <scope>IDENTIFICATION</scope>
</reference>
<dbReference type="InterPro" id="IPR036047">
    <property type="entry name" value="F-box-like_dom_sf"/>
</dbReference>
<dbReference type="Gramene" id="ORUFI12G01840.2">
    <property type="protein sequence ID" value="ORUFI12G01840.2"/>
    <property type="gene ID" value="ORUFI12G01840"/>
</dbReference>
<dbReference type="HOGENOM" id="CLU_010721_3_6_1"/>
<dbReference type="PROSITE" id="PS50181">
    <property type="entry name" value="FBOX"/>
    <property type="match status" value="1"/>
</dbReference>
<accession>A0A0E0RD75</accession>
<sequence>MEDNVLVSSKIHGRSKSTTAKRNCIICGQRISKRRRTQHNFQKISRGQLNLQRTRPCLLNFQSLPEDIVLRVISKLTLKEVARLSVVSTNWRQAWTFHPNLYFGIKTVLGNNAKRKGTSSDLNCRISSANKFIKRVDAILEKHCGTMLISKCHVLEWLSIQSCNQLHNLHVSEPLCRLQCLSIQGCHLQRMELHAPNLTTFEYDGSLALVTLNECSNIKASTIRLFDEKTLQNILTGIPSVLPHVETLYVEVNVKTQMYCSLNRCPLDLDDIVDQPHYHLKMVCIFGFCGNTGQVELAKYILRNALILEQMIIDRKGRYRLDGCFGREEADEKLVPEDMDGVLTIL</sequence>
<dbReference type="STRING" id="4529.A0A0E0RD75"/>
<dbReference type="PANTHER" id="PTHR34145:SF48">
    <property type="entry name" value="OS01G0553400 PROTEIN"/>
    <property type="match status" value="1"/>
</dbReference>
<dbReference type="Proteomes" id="UP000008022">
    <property type="component" value="Unassembled WGS sequence"/>
</dbReference>
<keyword evidence="3" id="KW-1185">Reference proteome</keyword>
<name>A0A0E0RD75_ORYRU</name>
<protein>
    <recommendedName>
        <fullName evidence="1">F-box domain-containing protein</fullName>
    </recommendedName>
</protein>
<dbReference type="Gene3D" id="1.20.1280.50">
    <property type="match status" value="1"/>
</dbReference>
<dbReference type="Pfam" id="PF00646">
    <property type="entry name" value="F-box"/>
    <property type="match status" value="1"/>
</dbReference>
<dbReference type="InterPro" id="IPR055357">
    <property type="entry name" value="LRR_At1g61320_AtMIF1"/>
</dbReference>
<proteinExistence type="predicted"/>
<dbReference type="Pfam" id="PF23622">
    <property type="entry name" value="LRR_At1g61320_AtMIF1"/>
    <property type="match status" value="1"/>
</dbReference>
<dbReference type="EnsemblPlants" id="ORUFI12G01840.2">
    <property type="protein sequence ID" value="ORUFI12G01840.2"/>
    <property type="gene ID" value="ORUFI12G01840"/>
</dbReference>
<dbReference type="PANTHER" id="PTHR34145">
    <property type="entry name" value="OS02G0105600 PROTEIN"/>
    <property type="match status" value="1"/>
</dbReference>
<evidence type="ECO:0000259" key="1">
    <source>
        <dbReference type="PROSITE" id="PS50181"/>
    </source>
</evidence>